<dbReference type="GO" id="GO:0005524">
    <property type="term" value="F:ATP binding"/>
    <property type="evidence" value="ECO:0007669"/>
    <property type="project" value="UniProtKB-KW"/>
</dbReference>
<reference evidence="7" key="2">
    <citation type="journal article" date="2021" name="PeerJ">
        <title>Extensive microbial diversity within the chicken gut microbiome revealed by metagenomics and culture.</title>
        <authorList>
            <person name="Gilroy R."/>
            <person name="Ravi A."/>
            <person name="Getino M."/>
            <person name="Pursley I."/>
            <person name="Horton D.L."/>
            <person name="Alikhan N.F."/>
            <person name="Baker D."/>
            <person name="Gharbi K."/>
            <person name="Hall N."/>
            <person name="Watson M."/>
            <person name="Adriaenssens E.M."/>
            <person name="Foster-Nyarko E."/>
            <person name="Jarju S."/>
            <person name="Secka A."/>
            <person name="Antonio M."/>
            <person name="Oren A."/>
            <person name="Chaudhuri R.R."/>
            <person name="La Ragione R."/>
            <person name="Hildebrand F."/>
            <person name="Pallen M.J."/>
        </authorList>
    </citation>
    <scope>NUCLEOTIDE SEQUENCE</scope>
    <source>
        <strain evidence="7">USAMLcec3-3695</strain>
    </source>
</reference>
<dbReference type="Gene3D" id="3.30.420.40">
    <property type="match status" value="3"/>
</dbReference>
<evidence type="ECO:0000313" key="8">
    <source>
        <dbReference type="Proteomes" id="UP000824109"/>
    </source>
</evidence>
<organism evidence="7 8">
    <name type="scientific">Candidatus Ornithomonoglobus merdipullorum</name>
    <dbReference type="NCBI Taxonomy" id="2840895"/>
    <lineage>
        <taxon>Bacteria</taxon>
        <taxon>Bacillati</taxon>
        <taxon>Bacillota</taxon>
        <taxon>Clostridia</taxon>
        <taxon>Candidatus Ornithomonoglobus</taxon>
    </lineage>
</organism>
<dbReference type="CDD" id="cd10225">
    <property type="entry name" value="ASKHA_NBD_MreB-like"/>
    <property type="match status" value="1"/>
</dbReference>
<gene>
    <name evidence="6" type="primary">mreB</name>
    <name evidence="7" type="ORF">IAA61_02810</name>
</gene>
<reference evidence="7" key="1">
    <citation type="submission" date="2020-10" db="EMBL/GenBank/DDBJ databases">
        <authorList>
            <person name="Gilroy R."/>
        </authorList>
    </citation>
    <scope>NUCLEOTIDE SEQUENCE</scope>
    <source>
        <strain evidence="7">USAMLcec3-3695</strain>
    </source>
</reference>
<dbReference type="GO" id="GO:0008360">
    <property type="term" value="P:regulation of cell shape"/>
    <property type="evidence" value="ECO:0007669"/>
    <property type="project" value="UniProtKB-UniRule"/>
</dbReference>
<proteinExistence type="inferred from homology"/>
<feature type="binding site" evidence="6">
    <location>
        <begin position="203"/>
        <end position="206"/>
    </location>
    <ligand>
        <name>ATP</name>
        <dbReference type="ChEBI" id="CHEBI:30616"/>
    </ligand>
</feature>
<keyword evidence="4 6" id="KW-0133">Cell shape</keyword>
<name>A0A9D1MA78_9FIRM</name>
<dbReference type="NCBIfam" id="NF010539">
    <property type="entry name" value="PRK13927.1"/>
    <property type="match status" value="1"/>
</dbReference>
<keyword evidence="2 6" id="KW-0547">Nucleotide-binding</keyword>
<keyword evidence="3 6" id="KW-0067">ATP-binding</keyword>
<evidence type="ECO:0000256" key="1">
    <source>
        <dbReference type="ARBA" id="ARBA00022490"/>
    </source>
</evidence>
<keyword evidence="1 6" id="KW-0963">Cytoplasm</keyword>
<evidence type="ECO:0000256" key="4">
    <source>
        <dbReference type="ARBA" id="ARBA00022960"/>
    </source>
</evidence>
<dbReference type="InterPro" id="IPR043129">
    <property type="entry name" value="ATPase_NBD"/>
</dbReference>
<comment type="caution">
    <text evidence="7">The sequence shown here is derived from an EMBL/GenBank/DDBJ whole genome shotgun (WGS) entry which is preliminary data.</text>
</comment>
<evidence type="ECO:0000256" key="5">
    <source>
        <dbReference type="ARBA" id="ARBA00023458"/>
    </source>
</evidence>
<dbReference type="InterPro" id="IPR056546">
    <property type="entry name" value="MreB_MamK-like"/>
</dbReference>
<dbReference type="AlphaFoldDB" id="A0A9D1MA78"/>
<evidence type="ECO:0000256" key="3">
    <source>
        <dbReference type="ARBA" id="ARBA00022840"/>
    </source>
</evidence>
<evidence type="ECO:0000313" key="7">
    <source>
        <dbReference type="EMBL" id="HIU56728.1"/>
    </source>
</evidence>
<comment type="subunit">
    <text evidence="6">Forms polymers.</text>
</comment>
<dbReference type="NCBIfam" id="TIGR00904">
    <property type="entry name" value="mreB"/>
    <property type="match status" value="1"/>
</dbReference>
<sequence>MFGNDISIDLGTTTMLVYIKGKGIVLDEPTVIAVNTDTNEVVGVGSEALEMVGKTPPNIKAVHPLHDGVISNYTLTQEMIRRLFTKALRRVPGRPRIMMCVPSGITDVEQRAVIEAAREVGARDIYVIEEPVAAALGAGADISRAHGTMVIDIGGGTTDIAVMSLGGVVASRSMKIAGDEFTEEIVRYMRREMNLHIGPRTAERLKMTVGGVIKRDKEVLCEAKGISAITGLPRRVTVSSNDLCDIFEDFVYNITERAREVLEDTPPELHGDIIRDGIIMTGGGALLYGLDKRIAREIGVECRLADNITECVVRGSGIALDQIDTVTDPTHIYHKKAYIHE</sequence>
<comment type="similarity">
    <text evidence="5 6">Belongs to the FtsA/MreB family.</text>
</comment>
<protein>
    <recommendedName>
        <fullName evidence="6">Cell shape-determining protein MreB</fullName>
    </recommendedName>
</protein>
<comment type="caution">
    <text evidence="6">Lacks conserved residue(s) required for the propagation of feature annotation.</text>
</comment>
<dbReference type="Pfam" id="PF06723">
    <property type="entry name" value="MreB_Mbl"/>
    <property type="match status" value="1"/>
</dbReference>
<dbReference type="GO" id="GO:0005737">
    <property type="term" value="C:cytoplasm"/>
    <property type="evidence" value="ECO:0007669"/>
    <property type="project" value="UniProtKB-SubCell"/>
</dbReference>
<dbReference type="InterPro" id="IPR004753">
    <property type="entry name" value="MreB"/>
</dbReference>
<evidence type="ECO:0000256" key="6">
    <source>
        <dbReference type="HAMAP-Rule" id="MF_02207"/>
    </source>
</evidence>
<dbReference type="HAMAP" id="MF_02207">
    <property type="entry name" value="MreB"/>
    <property type="match status" value="1"/>
</dbReference>
<comment type="subcellular location">
    <subcellularLocation>
        <location evidence="6">Cytoplasm</location>
    </subcellularLocation>
    <text evidence="6">Membrane-associated.</text>
</comment>
<dbReference type="SUPFAM" id="SSF53067">
    <property type="entry name" value="Actin-like ATPase domain"/>
    <property type="match status" value="2"/>
</dbReference>
<comment type="function">
    <text evidence="6">Forms membrane-associated dynamic filaments that are essential for cell shape determination. Acts by regulating cell wall synthesis and cell elongation, and thus cell shape. A feedback loop between cell geometry and MreB localization may maintain elongated cell shape by targeting cell wall growth to regions of negative cell wall curvature.</text>
</comment>
<accession>A0A9D1MA78</accession>
<dbReference type="EMBL" id="DVNB01000028">
    <property type="protein sequence ID" value="HIU56728.1"/>
    <property type="molecule type" value="Genomic_DNA"/>
</dbReference>
<evidence type="ECO:0000256" key="2">
    <source>
        <dbReference type="ARBA" id="ARBA00022741"/>
    </source>
</evidence>
<dbReference type="GO" id="GO:0000902">
    <property type="term" value="P:cell morphogenesis"/>
    <property type="evidence" value="ECO:0007669"/>
    <property type="project" value="InterPro"/>
</dbReference>
<feature type="binding site" evidence="6">
    <location>
        <begin position="155"/>
        <end position="157"/>
    </location>
    <ligand>
        <name>ATP</name>
        <dbReference type="ChEBI" id="CHEBI:30616"/>
    </ligand>
</feature>
<dbReference type="PRINTS" id="PR01652">
    <property type="entry name" value="SHAPEPROTEIN"/>
</dbReference>
<dbReference type="PANTHER" id="PTHR42749">
    <property type="entry name" value="CELL SHAPE-DETERMINING PROTEIN MREB"/>
    <property type="match status" value="1"/>
</dbReference>
<dbReference type="PANTHER" id="PTHR42749:SF1">
    <property type="entry name" value="CELL SHAPE-DETERMINING PROTEIN MREB"/>
    <property type="match status" value="1"/>
</dbReference>
<dbReference type="Proteomes" id="UP000824109">
    <property type="component" value="Unassembled WGS sequence"/>
</dbReference>
<feature type="binding site" evidence="6">
    <location>
        <begin position="283"/>
        <end position="286"/>
    </location>
    <ligand>
        <name>ATP</name>
        <dbReference type="ChEBI" id="CHEBI:30616"/>
    </ligand>
</feature>